<dbReference type="Gene3D" id="3.40.50.150">
    <property type="entry name" value="Vaccinia Virus protein VP39"/>
    <property type="match status" value="1"/>
</dbReference>
<dbReference type="GO" id="GO:0008168">
    <property type="term" value="F:methyltransferase activity"/>
    <property type="evidence" value="ECO:0007669"/>
    <property type="project" value="UniProtKB-KW"/>
</dbReference>
<dbReference type="RefSeq" id="WP_381495089.1">
    <property type="nucleotide sequence ID" value="NZ_JBHTIK010000015.1"/>
</dbReference>
<dbReference type="GO" id="GO:0032259">
    <property type="term" value="P:methylation"/>
    <property type="evidence" value="ECO:0007669"/>
    <property type="project" value="UniProtKB-KW"/>
</dbReference>
<dbReference type="SUPFAM" id="SSF53335">
    <property type="entry name" value="S-adenosyl-L-methionine-dependent methyltransferases"/>
    <property type="match status" value="1"/>
</dbReference>
<keyword evidence="3" id="KW-1185">Reference proteome</keyword>
<dbReference type="PANTHER" id="PTHR36973">
    <property type="entry name" value="SLL1456 PROTEIN-RELATED"/>
    <property type="match status" value="1"/>
</dbReference>
<evidence type="ECO:0000259" key="1">
    <source>
        <dbReference type="Pfam" id="PF05050"/>
    </source>
</evidence>
<sequence length="249" mass="27709">MKTFLKRAFTDTLRRRECELKDVQHPLRKAPAFFRAMTPKGLSPGTVIDVGVGYGTPWLMDGFPDAYTVLVEPNEGFREPIDQLMAPRRGEVHFAAAGRAASEMVLNLNVRRPTSSTMSKPSTRQVDEFARRGWTRETRTVTVPVKRLDSFDRTAWPKPYLLKVDSEGFELEVLAGATGLLPDVQCLIAEVSVAERYEGGYDFATFISALDGYGFRMFDITDMLQFGRSGRLSTIDAVFVPKGSALLGA</sequence>
<dbReference type="PANTHER" id="PTHR36973:SF4">
    <property type="entry name" value="NODULATION PROTEIN"/>
    <property type="match status" value="1"/>
</dbReference>
<comment type="caution">
    <text evidence="2">The sequence shown here is derived from an EMBL/GenBank/DDBJ whole genome shotgun (WGS) entry which is preliminary data.</text>
</comment>
<keyword evidence="2" id="KW-0489">Methyltransferase</keyword>
<dbReference type="Pfam" id="PF05050">
    <property type="entry name" value="Methyltransf_21"/>
    <property type="match status" value="1"/>
</dbReference>
<evidence type="ECO:0000313" key="3">
    <source>
        <dbReference type="Proteomes" id="UP001597124"/>
    </source>
</evidence>
<protein>
    <submittedName>
        <fullName evidence="2">FkbM family methyltransferase</fullName>
    </submittedName>
</protein>
<feature type="domain" description="Methyltransferase FkbM" evidence="1">
    <location>
        <begin position="70"/>
        <end position="217"/>
    </location>
</feature>
<proteinExistence type="predicted"/>
<dbReference type="InterPro" id="IPR006342">
    <property type="entry name" value="FkbM_mtfrase"/>
</dbReference>
<organism evidence="2 3">
    <name type="scientific">Sphingosinicella xenopeptidilytica</name>
    <dbReference type="NCBI Taxonomy" id="364098"/>
    <lineage>
        <taxon>Bacteria</taxon>
        <taxon>Pseudomonadati</taxon>
        <taxon>Pseudomonadota</taxon>
        <taxon>Alphaproteobacteria</taxon>
        <taxon>Sphingomonadales</taxon>
        <taxon>Sphingosinicellaceae</taxon>
        <taxon>Sphingosinicella</taxon>
    </lineage>
</organism>
<keyword evidence="2" id="KW-0808">Transferase</keyword>
<dbReference type="Proteomes" id="UP001597124">
    <property type="component" value="Unassembled WGS sequence"/>
</dbReference>
<reference evidence="3" key="1">
    <citation type="journal article" date="2019" name="Int. J. Syst. Evol. Microbiol.">
        <title>The Global Catalogue of Microorganisms (GCM) 10K type strain sequencing project: providing services to taxonomists for standard genome sequencing and annotation.</title>
        <authorList>
            <consortium name="The Broad Institute Genomics Platform"/>
            <consortium name="The Broad Institute Genome Sequencing Center for Infectious Disease"/>
            <person name="Wu L."/>
            <person name="Ma J."/>
        </authorList>
    </citation>
    <scope>NUCLEOTIDE SEQUENCE [LARGE SCALE GENOMIC DNA]</scope>
    <source>
        <strain evidence="3">CCUG 52537</strain>
    </source>
</reference>
<name>A0ABW3C805_SPHXN</name>
<gene>
    <name evidence="2" type="ORF">ACFQ00_19725</name>
</gene>
<evidence type="ECO:0000313" key="2">
    <source>
        <dbReference type="EMBL" id="MFD0850565.1"/>
    </source>
</evidence>
<accession>A0ABW3C805</accession>
<dbReference type="InterPro" id="IPR029063">
    <property type="entry name" value="SAM-dependent_MTases_sf"/>
</dbReference>
<dbReference type="EMBL" id="JBHTIK010000015">
    <property type="protein sequence ID" value="MFD0850565.1"/>
    <property type="molecule type" value="Genomic_DNA"/>
</dbReference>
<dbReference type="InterPro" id="IPR053188">
    <property type="entry name" value="FkbM_Methyltransferase"/>
</dbReference>
<dbReference type="NCBIfam" id="TIGR01444">
    <property type="entry name" value="fkbM_fam"/>
    <property type="match status" value="1"/>
</dbReference>